<organism evidence="3 4">
    <name type="scientific">Candidatus Cryptobacteroides faecipullorum</name>
    <dbReference type="NCBI Taxonomy" id="2840764"/>
    <lineage>
        <taxon>Bacteria</taxon>
        <taxon>Pseudomonadati</taxon>
        <taxon>Bacteroidota</taxon>
        <taxon>Bacteroidia</taxon>
        <taxon>Bacteroidales</taxon>
        <taxon>Candidatus Cryptobacteroides</taxon>
    </lineage>
</organism>
<protein>
    <submittedName>
        <fullName evidence="3">NUDIX domain-containing protein</fullName>
    </submittedName>
</protein>
<dbReference type="SUPFAM" id="SSF55811">
    <property type="entry name" value="Nudix"/>
    <property type="match status" value="1"/>
</dbReference>
<feature type="domain" description="Nudix hydrolase" evidence="2">
    <location>
        <begin position="58"/>
        <end position="192"/>
    </location>
</feature>
<dbReference type="Proteomes" id="UP000823660">
    <property type="component" value="Unassembled WGS sequence"/>
</dbReference>
<dbReference type="PROSITE" id="PS00893">
    <property type="entry name" value="NUDIX_BOX"/>
    <property type="match status" value="1"/>
</dbReference>
<dbReference type="EMBL" id="JADIMH010000065">
    <property type="protein sequence ID" value="MBO8467921.1"/>
    <property type="molecule type" value="Genomic_DNA"/>
</dbReference>
<dbReference type="InterPro" id="IPR015797">
    <property type="entry name" value="NUDIX_hydrolase-like_dom_sf"/>
</dbReference>
<dbReference type="AlphaFoldDB" id="A0A9D9IAC5"/>
<evidence type="ECO:0000313" key="3">
    <source>
        <dbReference type="EMBL" id="MBO8467921.1"/>
    </source>
</evidence>
<dbReference type="InterPro" id="IPR000086">
    <property type="entry name" value="NUDIX_hydrolase_dom"/>
</dbReference>
<accession>A0A9D9IAC5</accession>
<dbReference type="Pfam" id="PF00293">
    <property type="entry name" value="NUDIX"/>
    <property type="match status" value="1"/>
</dbReference>
<dbReference type="InterPro" id="IPR020084">
    <property type="entry name" value="NUDIX_hydrolase_CS"/>
</dbReference>
<dbReference type="PROSITE" id="PS51462">
    <property type="entry name" value="NUDIX"/>
    <property type="match status" value="1"/>
</dbReference>
<gene>
    <name evidence="3" type="ORF">IAB99_09225</name>
</gene>
<dbReference type="GO" id="GO:0016787">
    <property type="term" value="F:hydrolase activity"/>
    <property type="evidence" value="ECO:0007669"/>
    <property type="project" value="UniProtKB-KW"/>
</dbReference>
<reference evidence="3" key="1">
    <citation type="submission" date="2020-10" db="EMBL/GenBank/DDBJ databases">
        <authorList>
            <person name="Gilroy R."/>
        </authorList>
    </citation>
    <scope>NUCLEOTIDE SEQUENCE</scope>
    <source>
        <strain evidence="3">B1-15692</strain>
    </source>
</reference>
<reference evidence="3" key="2">
    <citation type="journal article" date="2021" name="PeerJ">
        <title>Extensive microbial diversity within the chicken gut microbiome revealed by metagenomics and culture.</title>
        <authorList>
            <person name="Gilroy R."/>
            <person name="Ravi A."/>
            <person name="Getino M."/>
            <person name="Pursley I."/>
            <person name="Horton D.L."/>
            <person name="Alikhan N.F."/>
            <person name="Baker D."/>
            <person name="Gharbi K."/>
            <person name="Hall N."/>
            <person name="Watson M."/>
            <person name="Adriaenssens E.M."/>
            <person name="Foster-Nyarko E."/>
            <person name="Jarju S."/>
            <person name="Secka A."/>
            <person name="Antonio M."/>
            <person name="Oren A."/>
            <person name="Chaudhuri R.R."/>
            <person name="La Ragione R."/>
            <person name="Hildebrand F."/>
            <person name="Pallen M.J."/>
        </authorList>
    </citation>
    <scope>NUCLEOTIDE SEQUENCE</scope>
    <source>
        <strain evidence="3">B1-15692</strain>
    </source>
</reference>
<name>A0A9D9IAC5_9BACT</name>
<dbReference type="CDD" id="cd04692">
    <property type="entry name" value="NUDIX_Hydrolase"/>
    <property type="match status" value="1"/>
</dbReference>
<evidence type="ECO:0000313" key="4">
    <source>
        <dbReference type="Proteomes" id="UP000823660"/>
    </source>
</evidence>
<dbReference type="Gene3D" id="3.90.79.10">
    <property type="entry name" value="Nucleoside Triphosphate Pyrophosphohydrolase"/>
    <property type="match status" value="1"/>
</dbReference>
<evidence type="ECO:0000259" key="2">
    <source>
        <dbReference type="PROSITE" id="PS51462"/>
    </source>
</evidence>
<comment type="caution">
    <text evidence="3">The sequence shown here is derived from an EMBL/GenBank/DDBJ whole genome shotgun (WGS) entry which is preliminary data.</text>
</comment>
<proteinExistence type="predicted"/>
<dbReference type="PANTHER" id="PTHR10885">
    <property type="entry name" value="ISOPENTENYL-DIPHOSPHATE DELTA-ISOMERASE"/>
    <property type="match status" value="1"/>
</dbReference>
<evidence type="ECO:0000256" key="1">
    <source>
        <dbReference type="ARBA" id="ARBA00022801"/>
    </source>
</evidence>
<keyword evidence="1" id="KW-0378">Hydrolase</keyword>
<sequence>MFDLIYPSWLPPVLPPRRACDAESPETGTKAEMFPVVEPTGEVVARASRSYCHSGAKVLHPVVHLHVLDRYGRIYLQKRSMEKDIQPGKWDTAVGGHVDYGEILLEALYREASEELGLKEFNPVYLGSYVFESEIEKELVNVFAAVGSFILSPDMEEVAEGRFWDMEEVEENLGKSVLTPNFEQEFVRIKDRLLALL</sequence>
<dbReference type="PANTHER" id="PTHR10885:SF0">
    <property type="entry name" value="ISOPENTENYL-DIPHOSPHATE DELTA-ISOMERASE"/>
    <property type="match status" value="1"/>
</dbReference>